<dbReference type="PANTHER" id="PTHR11895:SF7">
    <property type="entry name" value="GLUTAMYL-TRNA(GLN) AMIDOTRANSFERASE SUBUNIT A, MITOCHONDRIAL"/>
    <property type="match status" value="1"/>
</dbReference>
<dbReference type="InterPro" id="IPR023631">
    <property type="entry name" value="Amidase_dom"/>
</dbReference>
<dbReference type="Proteomes" id="UP001491310">
    <property type="component" value="Unassembled WGS sequence"/>
</dbReference>
<dbReference type="EMBL" id="JALJOT010000001">
    <property type="protein sequence ID" value="KAK9918294.1"/>
    <property type="molecule type" value="Genomic_DNA"/>
</dbReference>
<dbReference type="InterPro" id="IPR036928">
    <property type="entry name" value="AS_sf"/>
</dbReference>
<dbReference type="Pfam" id="PF01425">
    <property type="entry name" value="Amidase"/>
    <property type="match status" value="2"/>
</dbReference>
<evidence type="ECO:0000313" key="3">
    <source>
        <dbReference type="Proteomes" id="UP001491310"/>
    </source>
</evidence>
<gene>
    <name evidence="2" type="ORF">WJX75_002887</name>
</gene>
<evidence type="ECO:0000313" key="2">
    <source>
        <dbReference type="EMBL" id="KAK9918294.1"/>
    </source>
</evidence>
<dbReference type="InterPro" id="IPR000120">
    <property type="entry name" value="Amidase"/>
</dbReference>
<organism evidence="2 3">
    <name type="scientific">Coccomyxa subellipsoidea</name>
    <dbReference type="NCBI Taxonomy" id="248742"/>
    <lineage>
        <taxon>Eukaryota</taxon>
        <taxon>Viridiplantae</taxon>
        <taxon>Chlorophyta</taxon>
        <taxon>core chlorophytes</taxon>
        <taxon>Trebouxiophyceae</taxon>
        <taxon>Trebouxiophyceae incertae sedis</taxon>
        <taxon>Coccomyxaceae</taxon>
        <taxon>Coccomyxa</taxon>
    </lineage>
</organism>
<feature type="domain" description="Amidase" evidence="1">
    <location>
        <begin position="59"/>
        <end position="165"/>
    </location>
</feature>
<evidence type="ECO:0000259" key="1">
    <source>
        <dbReference type="Pfam" id="PF01425"/>
    </source>
</evidence>
<name>A0ABR2Z279_9CHLO</name>
<accession>A0ABR2Z279</accession>
<comment type="caution">
    <text evidence="2">The sequence shown here is derived from an EMBL/GenBank/DDBJ whole genome shotgun (WGS) entry which is preliminary data.</text>
</comment>
<dbReference type="SUPFAM" id="SSF75304">
    <property type="entry name" value="Amidase signature (AS) enzymes"/>
    <property type="match status" value="1"/>
</dbReference>
<keyword evidence="3" id="KW-1185">Reference proteome</keyword>
<feature type="domain" description="Amidase" evidence="1">
    <location>
        <begin position="197"/>
        <end position="488"/>
    </location>
</feature>
<protein>
    <recommendedName>
        <fullName evidence="1">Amidase domain-containing protein</fullName>
    </recommendedName>
</protein>
<sequence length="523" mass="54208">MISILRGTGTSLPHAQPAASQHLARSVHLASVSVLDVLKTAGGGSGKHGDEYPVTPLHLLDACASRMEAYKNSHALAEETLTKARDQAADGEAKWMAGQPTSVLDGIPLAVKGNFALKDIPMNTARTQLLRDNVPSECASLVKKLSGAGSVFSGKTDVNEFGIGAVEMTVQPEAVLSTWYSTDDKSSEARFVGGGTAYLGVVGLKTSKGRLSRQGLLSVAGGLETPGVVARTVSDAALLLAILQDKDTGRCMKVAKLLDTAADQPVQLHDALPALLGFSEGQHPLQGLRVGVVELSSHGVHISESQTEAFKQGISCLEKAGAKVEKIELPDLLHSVGAMYHLATAEMLSGSNSFKRALKELGLSQANTSEEVYEEVCSILSATRSRGLELSGQSDMTDDKASSVASTFADKLKQVDIILMPSAPGAAPTVAEASQWGNDQLLSIDAINAPASLGGAPALTVPIALTSAEGLPLGLQVLAGPSQEALMLAVGHVLEMGAQSEFRGSLLAPLHAPAKGKAPISTV</sequence>
<dbReference type="PANTHER" id="PTHR11895">
    <property type="entry name" value="TRANSAMIDASE"/>
    <property type="match status" value="1"/>
</dbReference>
<proteinExistence type="predicted"/>
<dbReference type="Gene3D" id="3.90.1300.10">
    <property type="entry name" value="Amidase signature (AS) domain"/>
    <property type="match status" value="2"/>
</dbReference>
<reference evidence="2 3" key="1">
    <citation type="journal article" date="2024" name="Nat. Commun.">
        <title>Phylogenomics reveals the evolutionary origins of lichenization in chlorophyte algae.</title>
        <authorList>
            <person name="Puginier C."/>
            <person name="Libourel C."/>
            <person name="Otte J."/>
            <person name="Skaloud P."/>
            <person name="Haon M."/>
            <person name="Grisel S."/>
            <person name="Petersen M."/>
            <person name="Berrin J.G."/>
            <person name="Delaux P.M."/>
            <person name="Dal Grande F."/>
            <person name="Keller J."/>
        </authorList>
    </citation>
    <scope>NUCLEOTIDE SEQUENCE [LARGE SCALE GENOMIC DNA]</scope>
    <source>
        <strain evidence="2 3">SAG 216-7</strain>
    </source>
</reference>